<keyword evidence="1" id="KW-1133">Transmembrane helix</keyword>
<reference evidence="2 3" key="1">
    <citation type="submission" date="2019-08" db="EMBL/GenBank/DDBJ databases">
        <title>Deep-cultivation of Planctomycetes and their phenomic and genomic characterization uncovers novel biology.</title>
        <authorList>
            <person name="Wiegand S."/>
            <person name="Jogler M."/>
            <person name="Boedeker C."/>
            <person name="Pinto D."/>
            <person name="Vollmers J."/>
            <person name="Rivas-Marin E."/>
            <person name="Kohn T."/>
            <person name="Peeters S.H."/>
            <person name="Heuer A."/>
            <person name="Rast P."/>
            <person name="Oberbeckmann S."/>
            <person name="Bunk B."/>
            <person name="Jeske O."/>
            <person name="Meyerdierks A."/>
            <person name="Storesund J.E."/>
            <person name="Kallscheuer N."/>
            <person name="Luecker S."/>
            <person name="Lage O.M."/>
            <person name="Pohl T."/>
            <person name="Merkel B.J."/>
            <person name="Hornburger P."/>
            <person name="Mueller R.-W."/>
            <person name="Bruemmer F."/>
            <person name="Labrenz M."/>
            <person name="Spormann A.M."/>
            <person name="Op den Camp H."/>
            <person name="Overmann J."/>
            <person name="Amann R."/>
            <person name="Jetten M.S.M."/>
            <person name="Mascher T."/>
            <person name="Medema M.H."/>
            <person name="Devos D.P."/>
            <person name="Kaster A.-K."/>
            <person name="Ovreas L."/>
            <person name="Rohde M."/>
            <person name="Galperin M.Y."/>
            <person name="Jogler C."/>
        </authorList>
    </citation>
    <scope>NUCLEOTIDE SEQUENCE [LARGE SCALE GENOMIC DNA]</scope>
    <source>
        <strain evidence="2 3">Pr1d</strain>
    </source>
</reference>
<dbReference type="EMBL" id="CP042913">
    <property type="protein sequence ID" value="QEG33691.1"/>
    <property type="molecule type" value="Genomic_DNA"/>
</dbReference>
<dbReference type="KEGG" id="bgok:Pr1d_09550"/>
<evidence type="ECO:0000313" key="3">
    <source>
        <dbReference type="Proteomes" id="UP000323917"/>
    </source>
</evidence>
<gene>
    <name evidence="2" type="ORF">Pr1d_09550</name>
</gene>
<dbReference type="RefSeq" id="WP_148072423.1">
    <property type="nucleotide sequence ID" value="NZ_CP042913.1"/>
</dbReference>
<name>A0A5B9QHJ1_9BACT</name>
<sequence length="72" mass="7885">MSQPDLESASVPSVINKKPQYNIYFMLLVVALISLLMACLFLFLEIRSYGGFGAFRGSVGAVSVPLNLNFLL</sequence>
<dbReference type="Proteomes" id="UP000323917">
    <property type="component" value="Chromosome"/>
</dbReference>
<protein>
    <submittedName>
        <fullName evidence="2">Uncharacterized protein</fullName>
    </submittedName>
</protein>
<organism evidence="2 3">
    <name type="scientific">Bythopirellula goksoeyrii</name>
    <dbReference type="NCBI Taxonomy" id="1400387"/>
    <lineage>
        <taxon>Bacteria</taxon>
        <taxon>Pseudomonadati</taxon>
        <taxon>Planctomycetota</taxon>
        <taxon>Planctomycetia</taxon>
        <taxon>Pirellulales</taxon>
        <taxon>Lacipirellulaceae</taxon>
        <taxon>Bythopirellula</taxon>
    </lineage>
</organism>
<evidence type="ECO:0000313" key="2">
    <source>
        <dbReference type="EMBL" id="QEG33691.1"/>
    </source>
</evidence>
<proteinExistence type="predicted"/>
<keyword evidence="3" id="KW-1185">Reference proteome</keyword>
<dbReference type="OrthoDB" id="284448at2"/>
<evidence type="ECO:0000256" key="1">
    <source>
        <dbReference type="SAM" id="Phobius"/>
    </source>
</evidence>
<keyword evidence="1" id="KW-0812">Transmembrane</keyword>
<dbReference type="AlphaFoldDB" id="A0A5B9QHJ1"/>
<feature type="transmembrane region" description="Helical" evidence="1">
    <location>
        <begin position="23"/>
        <end position="44"/>
    </location>
</feature>
<keyword evidence="1" id="KW-0472">Membrane</keyword>
<accession>A0A5B9QHJ1</accession>